<dbReference type="GeneID" id="29124645"/>
<evidence type="ECO:0000313" key="2">
    <source>
        <dbReference type="Proteomes" id="UP000201248"/>
    </source>
</evidence>
<organism evidence="1 2">
    <name type="scientific">Gordonia phage Hotorobo</name>
    <dbReference type="NCBI Taxonomy" id="1821554"/>
    <lineage>
        <taxon>Viruses</taxon>
        <taxon>Duplodnaviria</taxon>
        <taxon>Heunggongvirae</taxon>
        <taxon>Uroviricota</taxon>
        <taxon>Caudoviricetes</taxon>
        <taxon>Montyvirus</taxon>
        <taxon>Montyvirus monty</taxon>
    </lineage>
</organism>
<dbReference type="RefSeq" id="YP_009300993.1">
    <property type="nucleotide sequence ID" value="NC_031229.1"/>
</dbReference>
<sequence>MFKRSKHRKHWWTSPEKRAQVMLGALMQEYFWDIVERRAAFVG</sequence>
<proteinExistence type="predicted"/>
<gene>
    <name evidence="1" type="primary">43</name>
    <name evidence="1" type="ORF">SEA_HOTOROBO_43</name>
</gene>
<protein>
    <submittedName>
        <fullName evidence="1">Uncharacterized protein</fullName>
    </submittedName>
</protein>
<dbReference type="KEGG" id="vg:29124645"/>
<reference evidence="2" key="1">
    <citation type="submission" date="2016-06" db="EMBL/GenBank/DDBJ databases">
        <authorList>
            <person name="Kjaerup R.B."/>
            <person name="Dalgaard T.S."/>
            <person name="Juul-Madsen H.R."/>
        </authorList>
    </citation>
    <scope>NUCLEOTIDE SEQUENCE [LARGE SCALE GENOMIC DNA]</scope>
</reference>
<accession>A0A142K8A2</accession>
<dbReference type="OrthoDB" id="41395at10239"/>
<evidence type="ECO:0000313" key="1">
    <source>
        <dbReference type="EMBL" id="AMS02335.1"/>
    </source>
</evidence>
<dbReference type="EMBL" id="KU963245">
    <property type="protein sequence ID" value="AMS02335.1"/>
    <property type="molecule type" value="Genomic_DNA"/>
</dbReference>
<name>A0A142K8A2_9CAUD</name>
<dbReference type="Proteomes" id="UP000201248">
    <property type="component" value="Segment"/>
</dbReference>